<dbReference type="EMBL" id="QEWQ01000003">
    <property type="protein sequence ID" value="PWD81217.1"/>
    <property type="molecule type" value="Genomic_DNA"/>
</dbReference>
<dbReference type="Gene3D" id="3.40.50.2020">
    <property type="match status" value="1"/>
</dbReference>
<dbReference type="RefSeq" id="WP_109189114.1">
    <property type="nucleotide sequence ID" value="NZ_BMYA01000003.1"/>
</dbReference>
<dbReference type="InterPro" id="IPR000836">
    <property type="entry name" value="PRTase_dom"/>
</dbReference>
<keyword evidence="2" id="KW-1185">Reference proteome</keyword>
<sequence>MTMNRVRALNIASYRKAGTSFTYYPKKSDLHDNFSRDLLDMKSGLRPELESLFVLRLLEFIVLNNLNLTGIVRILGHDEMYAEANHPLHRVAMQLANKTGIPFHYDWFTKPLTPKTASLGSRAERFAHIHGTYSVALPHHSTEPMRILVIDDVVTSRTTAQEVHRALREANPNVECYFFALAESYHRNTMARPQNIVRTPDRYHYPHAA</sequence>
<dbReference type="InterPro" id="IPR029057">
    <property type="entry name" value="PRTase-like"/>
</dbReference>
<comment type="caution">
    <text evidence="1">The sequence shown here is derived from an EMBL/GenBank/DDBJ whole genome shotgun (WGS) entry which is preliminary data.</text>
</comment>
<evidence type="ECO:0000313" key="2">
    <source>
        <dbReference type="Proteomes" id="UP000245020"/>
    </source>
</evidence>
<evidence type="ECO:0000313" key="1">
    <source>
        <dbReference type="EMBL" id="PWD81217.1"/>
    </source>
</evidence>
<dbReference type="AlphaFoldDB" id="A0A2U2AF16"/>
<protein>
    <recommendedName>
        <fullName evidence="3">Phosphoribosyltransferase domain-containing protein</fullName>
    </recommendedName>
</protein>
<name>A0A2U2AF16_9GAMM</name>
<accession>A0A2U2AF16</accession>
<reference evidence="2" key="1">
    <citation type="submission" date="2018-05" db="EMBL/GenBank/DDBJ databases">
        <title>Ignatzschineria dubaiensis sp. nov., isolated from necrotic foot tissues of dromedaries (Camelus dromedarius) and associated maggots in Dubai, United Arab Emirates.</title>
        <authorList>
            <person name="Tsang C.C."/>
            <person name="Tang J.Y.M."/>
            <person name="Fong J.Y.H."/>
            <person name="Kinne J."/>
            <person name="Lee H.H."/>
            <person name="Joseph M."/>
            <person name="Jose S."/>
            <person name="Schuster R.K."/>
            <person name="Tang Y."/>
            <person name="Sivakumar S."/>
            <person name="Chen J.H.K."/>
            <person name="Teng J.L.L."/>
            <person name="Lau S.K.P."/>
            <person name="Wernery U."/>
            <person name="Woo P.C.Y."/>
        </authorList>
    </citation>
    <scope>NUCLEOTIDE SEQUENCE [LARGE SCALE GENOMIC DNA]</scope>
    <source>
        <strain evidence="2">KCTC 22644</strain>
    </source>
</reference>
<dbReference type="SUPFAM" id="SSF53271">
    <property type="entry name" value="PRTase-like"/>
    <property type="match status" value="1"/>
</dbReference>
<organism evidence="1 2">
    <name type="scientific">Ignatzschineria ureiclastica</name>
    <dbReference type="NCBI Taxonomy" id="472582"/>
    <lineage>
        <taxon>Bacteria</taxon>
        <taxon>Pseudomonadati</taxon>
        <taxon>Pseudomonadota</taxon>
        <taxon>Gammaproteobacteria</taxon>
        <taxon>Cardiobacteriales</taxon>
        <taxon>Ignatzschineriaceae</taxon>
        <taxon>Ignatzschineria</taxon>
    </lineage>
</organism>
<gene>
    <name evidence="1" type="ORF">DC083_04830</name>
</gene>
<dbReference type="CDD" id="cd06223">
    <property type="entry name" value="PRTases_typeI"/>
    <property type="match status" value="1"/>
</dbReference>
<dbReference type="OrthoDB" id="9793412at2"/>
<dbReference type="Proteomes" id="UP000245020">
    <property type="component" value="Unassembled WGS sequence"/>
</dbReference>
<proteinExistence type="predicted"/>
<evidence type="ECO:0008006" key="3">
    <source>
        <dbReference type="Google" id="ProtNLM"/>
    </source>
</evidence>